<proteinExistence type="predicted"/>
<reference evidence="3" key="1">
    <citation type="journal article" date="2019" name="Int. J. Syst. Evol. Microbiol.">
        <title>The Global Catalogue of Microorganisms (GCM) 10K type strain sequencing project: providing services to taxonomists for standard genome sequencing and annotation.</title>
        <authorList>
            <consortium name="The Broad Institute Genomics Platform"/>
            <consortium name="The Broad Institute Genome Sequencing Center for Infectious Disease"/>
            <person name="Wu L."/>
            <person name="Ma J."/>
        </authorList>
    </citation>
    <scope>NUCLEOTIDE SEQUENCE [LARGE SCALE GENOMIC DNA]</scope>
    <source>
        <strain evidence="3">CCUG 63418</strain>
    </source>
</reference>
<comment type="caution">
    <text evidence="2">The sequence shown here is derived from an EMBL/GenBank/DDBJ whole genome shotgun (WGS) entry which is preliminary data.</text>
</comment>
<dbReference type="Pfam" id="PF16871">
    <property type="entry name" value="DUF5077"/>
    <property type="match status" value="1"/>
</dbReference>
<feature type="domain" description="DUF5077" evidence="1">
    <location>
        <begin position="28"/>
        <end position="129"/>
    </location>
</feature>
<dbReference type="InterPro" id="IPR031712">
    <property type="entry name" value="DUF5077"/>
</dbReference>
<evidence type="ECO:0000313" key="2">
    <source>
        <dbReference type="EMBL" id="MFD0749788.1"/>
    </source>
</evidence>
<organism evidence="2 3">
    <name type="scientific">Mucilaginibacter calamicampi</name>
    <dbReference type="NCBI Taxonomy" id="1302352"/>
    <lineage>
        <taxon>Bacteria</taxon>
        <taxon>Pseudomonadati</taxon>
        <taxon>Bacteroidota</taxon>
        <taxon>Sphingobacteriia</taxon>
        <taxon>Sphingobacteriales</taxon>
        <taxon>Sphingobacteriaceae</taxon>
        <taxon>Mucilaginibacter</taxon>
    </lineage>
</organism>
<keyword evidence="3" id="KW-1185">Reference proteome</keyword>
<dbReference type="RefSeq" id="WP_377098450.1">
    <property type="nucleotide sequence ID" value="NZ_JBHTHU010000005.1"/>
</dbReference>
<dbReference type="Gene3D" id="2.60.120.260">
    <property type="entry name" value="Galactose-binding domain-like"/>
    <property type="match status" value="1"/>
</dbReference>
<evidence type="ECO:0000313" key="3">
    <source>
        <dbReference type="Proteomes" id="UP001596958"/>
    </source>
</evidence>
<accession>A0ABW2YVJ4</accession>
<gene>
    <name evidence="2" type="ORF">ACFQZS_06520</name>
</gene>
<evidence type="ECO:0000259" key="1">
    <source>
        <dbReference type="Pfam" id="PF16871"/>
    </source>
</evidence>
<protein>
    <submittedName>
        <fullName evidence="2">DUF5077 domain-containing protein</fullName>
    </submittedName>
</protein>
<dbReference type="EMBL" id="JBHTHU010000005">
    <property type="protein sequence ID" value="MFD0749788.1"/>
    <property type="molecule type" value="Genomic_DNA"/>
</dbReference>
<name>A0ABW2YVJ4_9SPHI</name>
<dbReference type="Proteomes" id="UP001596958">
    <property type="component" value="Unassembled WGS sequence"/>
</dbReference>
<sequence length="138" mass="15147">MQTIVLSAARAAVNGALKIMSTPLPHTLHYWNNTNDTITWNCEIPQPGKYLIKLNYSLDKHLTGGIVQIAIGEQSITFETSTTDSWLHFREVDAGVISIEQTGRLSVELKGVKLPVANDSAFPDIHTVSLVLTDCVTE</sequence>